<dbReference type="GeneID" id="42982409"/>
<dbReference type="STRING" id="375175.AYR53_09080"/>
<reference evidence="1 2" key="1">
    <citation type="submission" date="2016-03" db="EMBL/GenBank/DDBJ databases">
        <title>Pediococcus and Lactobacillus from brewery environment - whole genome sequencing and assembly.</title>
        <authorList>
            <person name="Behr J."/>
            <person name="Geissler A.J."/>
            <person name="Vogel R.F."/>
        </authorList>
    </citation>
    <scope>NUCLEOTIDE SEQUENCE [LARGE SCALE GENOMIC DNA]</scope>
    <source>
        <strain evidence="1 2">TMW 1.1989</strain>
    </source>
</reference>
<evidence type="ECO:0000313" key="1">
    <source>
        <dbReference type="EMBL" id="ANK62899.1"/>
    </source>
</evidence>
<keyword evidence="2" id="KW-1185">Reference proteome</keyword>
<evidence type="ECO:0000313" key="2">
    <source>
        <dbReference type="Proteomes" id="UP000078582"/>
    </source>
</evidence>
<name>A0A192H264_9LACO</name>
<protein>
    <submittedName>
        <fullName evidence="1">Uncharacterized protein</fullName>
    </submittedName>
</protein>
<gene>
    <name evidence="1" type="ORF">AYR53_09080</name>
</gene>
<sequence length="234" mass="26111">MTTRTRAGIRYYLNYCMKVIAVTCLILLALFSGIAYFTHGWKASGIFGTLQIVVLILGCQAVGGPYRFLLQNGYSRQQIVRLLILGFVIDAAFVMSLMTIELIFDHFMAITPATNLALYKGYFQHSLVFQITIVLGYFVETLLYSSIGFLFASLWVRLSSLGKWLLGIIIVALIIVFNTLGATLQPIFAKIMQILLGLSTTGANPWPLFATSILLTYLCYLGARQLLLGLQLRR</sequence>
<proteinExistence type="predicted"/>
<dbReference type="KEGG" id="lbt:AYR52_04325"/>
<dbReference type="Proteomes" id="UP000078582">
    <property type="component" value="Chromosome"/>
</dbReference>
<dbReference type="EMBL" id="CP014873">
    <property type="protein sequence ID" value="ANK62899.1"/>
    <property type="molecule type" value="Genomic_DNA"/>
</dbReference>
<organism evidence="1 2">
    <name type="scientific">Loigolactobacillus backii</name>
    <dbReference type="NCBI Taxonomy" id="375175"/>
    <lineage>
        <taxon>Bacteria</taxon>
        <taxon>Bacillati</taxon>
        <taxon>Bacillota</taxon>
        <taxon>Bacilli</taxon>
        <taxon>Lactobacillales</taxon>
        <taxon>Lactobacillaceae</taxon>
        <taxon>Loigolactobacillus</taxon>
    </lineage>
</organism>
<dbReference type="AlphaFoldDB" id="A0A192H264"/>
<accession>A0A192H264</accession>
<dbReference type="RefSeq" id="WP_068224328.1">
    <property type="nucleotide sequence ID" value="NZ_CP014623.1"/>
</dbReference>